<keyword evidence="3" id="KW-0819">tRNA processing</keyword>
<dbReference type="InterPro" id="IPR043519">
    <property type="entry name" value="NT_sf"/>
</dbReference>
<evidence type="ECO:0000313" key="13">
    <source>
        <dbReference type="EMBL" id="MBO8450790.1"/>
    </source>
</evidence>
<evidence type="ECO:0000259" key="12">
    <source>
        <dbReference type="Pfam" id="PF13735"/>
    </source>
</evidence>
<dbReference type="CDD" id="cd05398">
    <property type="entry name" value="NT_ClassII-CCAase"/>
    <property type="match status" value="1"/>
</dbReference>
<dbReference type="PANTHER" id="PTHR46173">
    <property type="entry name" value="CCA TRNA NUCLEOTIDYLTRANSFERASE 1, MITOCHONDRIAL"/>
    <property type="match status" value="1"/>
</dbReference>
<keyword evidence="6" id="KW-0547">Nucleotide-binding</keyword>
<comment type="similarity">
    <text evidence="9">Belongs to the tRNA nucleotidyltransferase/poly(A) polymerase family.</text>
</comment>
<dbReference type="InterPro" id="IPR002646">
    <property type="entry name" value="PolA_pol_head_dom"/>
</dbReference>
<feature type="domain" description="Poly A polymerase head" evidence="10">
    <location>
        <begin position="25"/>
        <end position="146"/>
    </location>
</feature>
<evidence type="ECO:0000256" key="4">
    <source>
        <dbReference type="ARBA" id="ARBA00022695"/>
    </source>
</evidence>
<reference evidence="13" key="1">
    <citation type="submission" date="2020-10" db="EMBL/GenBank/DDBJ databases">
        <authorList>
            <person name="Gilroy R."/>
        </authorList>
    </citation>
    <scope>NUCLEOTIDE SEQUENCE</scope>
    <source>
        <strain evidence="13">B3-4054</strain>
    </source>
</reference>
<dbReference type="GO" id="GO:0016779">
    <property type="term" value="F:nucleotidyltransferase activity"/>
    <property type="evidence" value="ECO:0007669"/>
    <property type="project" value="UniProtKB-KW"/>
</dbReference>
<evidence type="ECO:0000313" key="14">
    <source>
        <dbReference type="Proteomes" id="UP000823616"/>
    </source>
</evidence>
<protein>
    <submittedName>
        <fullName evidence="13">CCA tRNA nucleotidyltransferase</fullName>
    </submittedName>
</protein>
<proteinExistence type="inferred from homology"/>
<dbReference type="EMBL" id="JADIMS010000125">
    <property type="protein sequence ID" value="MBO8450790.1"/>
    <property type="molecule type" value="Genomic_DNA"/>
</dbReference>
<dbReference type="CDD" id="cd00077">
    <property type="entry name" value="HDc"/>
    <property type="match status" value="1"/>
</dbReference>
<name>A0A9D9EPM7_9SPIR</name>
<dbReference type="GO" id="GO:0008033">
    <property type="term" value="P:tRNA processing"/>
    <property type="evidence" value="ECO:0007669"/>
    <property type="project" value="UniProtKB-KW"/>
</dbReference>
<dbReference type="Gene3D" id="1.10.246.80">
    <property type="match status" value="1"/>
</dbReference>
<evidence type="ECO:0000256" key="7">
    <source>
        <dbReference type="ARBA" id="ARBA00022842"/>
    </source>
</evidence>
<organism evidence="13 14">
    <name type="scientific">Candidatus Avitreponema avistercoris</name>
    <dbReference type="NCBI Taxonomy" id="2840705"/>
    <lineage>
        <taxon>Bacteria</taxon>
        <taxon>Pseudomonadati</taxon>
        <taxon>Spirochaetota</taxon>
        <taxon>Spirochaetia</taxon>
        <taxon>Spirochaetales</taxon>
        <taxon>Candidatus Avitreponema</taxon>
    </lineage>
</organism>
<dbReference type="InterPro" id="IPR032828">
    <property type="entry name" value="PolyA_RNA-bd"/>
</dbReference>
<evidence type="ECO:0000256" key="8">
    <source>
        <dbReference type="ARBA" id="ARBA00022884"/>
    </source>
</evidence>
<dbReference type="SUPFAM" id="SSF81891">
    <property type="entry name" value="Poly A polymerase C-terminal region-like"/>
    <property type="match status" value="1"/>
</dbReference>
<dbReference type="Gene3D" id="3.30.460.10">
    <property type="entry name" value="Beta Polymerase, domain 2"/>
    <property type="match status" value="1"/>
</dbReference>
<reference evidence="13" key="2">
    <citation type="journal article" date="2021" name="PeerJ">
        <title>Extensive microbial diversity within the chicken gut microbiome revealed by metagenomics and culture.</title>
        <authorList>
            <person name="Gilroy R."/>
            <person name="Ravi A."/>
            <person name="Getino M."/>
            <person name="Pursley I."/>
            <person name="Horton D.L."/>
            <person name="Alikhan N.F."/>
            <person name="Baker D."/>
            <person name="Gharbi K."/>
            <person name="Hall N."/>
            <person name="Watson M."/>
            <person name="Adriaenssens E.M."/>
            <person name="Foster-Nyarko E."/>
            <person name="Jarju S."/>
            <person name="Secka A."/>
            <person name="Antonio M."/>
            <person name="Oren A."/>
            <person name="Chaudhuri R.R."/>
            <person name="La Ragione R."/>
            <person name="Hildebrand F."/>
            <person name="Pallen M.J."/>
        </authorList>
    </citation>
    <scope>NUCLEOTIDE SEQUENCE</scope>
    <source>
        <strain evidence="13">B3-4054</strain>
    </source>
</reference>
<evidence type="ECO:0000259" key="11">
    <source>
        <dbReference type="Pfam" id="PF12627"/>
    </source>
</evidence>
<dbReference type="Pfam" id="PF13735">
    <property type="entry name" value="tRNA_NucTran2_2"/>
    <property type="match status" value="1"/>
</dbReference>
<keyword evidence="2 9" id="KW-0808">Transferase</keyword>
<evidence type="ECO:0000256" key="9">
    <source>
        <dbReference type="RuleBase" id="RU003953"/>
    </source>
</evidence>
<feature type="domain" description="tRNA nucleotidyltransferase/poly(A) polymerase RNA and SrmB- binding" evidence="11">
    <location>
        <begin position="174"/>
        <end position="235"/>
    </location>
</feature>
<keyword evidence="4" id="KW-0548">Nucleotidyltransferase</keyword>
<keyword evidence="5" id="KW-0479">Metal-binding</keyword>
<dbReference type="AlphaFoldDB" id="A0A9D9EPM7"/>
<dbReference type="PANTHER" id="PTHR46173:SF1">
    <property type="entry name" value="CCA TRNA NUCLEOTIDYLTRANSFERASE 1, MITOCHONDRIAL"/>
    <property type="match status" value="1"/>
</dbReference>
<evidence type="ECO:0000256" key="2">
    <source>
        <dbReference type="ARBA" id="ARBA00022679"/>
    </source>
</evidence>
<feature type="domain" description="CCA-adding enzyme C-terminal" evidence="12">
    <location>
        <begin position="302"/>
        <end position="452"/>
    </location>
</feature>
<dbReference type="GO" id="GO:0000049">
    <property type="term" value="F:tRNA binding"/>
    <property type="evidence" value="ECO:0007669"/>
    <property type="project" value="TreeGrafter"/>
</dbReference>
<dbReference type="Pfam" id="PF01743">
    <property type="entry name" value="PolyA_pol"/>
    <property type="match status" value="1"/>
</dbReference>
<dbReference type="Proteomes" id="UP000823616">
    <property type="component" value="Unassembled WGS sequence"/>
</dbReference>
<evidence type="ECO:0000256" key="1">
    <source>
        <dbReference type="ARBA" id="ARBA00001946"/>
    </source>
</evidence>
<dbReference type="SUPFAM" id="SSF81301">
    <property type="entry name" value="Nucleotidyltransferase"/>
    <property type="match status" value="1"/>
</dbReference>
<keyword evidence="8 9" id="KW-0694">RNA-binding</keyword>
<gene>
    <name evidence="13" type="ORF">IAA96_06760</name>
</gene>
<keyword evidence="7" id="KW-0460">Magnesium</keyword>
<sequence length="462" mass="51709">MKDKIEPPALLREFAGFFTRAGFSVYMVGGAVRDYFRGQPAEDWDVATDAMPGQVIRLFRRVIPTGIAHGTVTVLFKGRKIECTTFRTETGYSDSRHPDHVQFGRVPVEDDLSRRDFTMNAIAVRLPDGAVVDPFGGREAIRSRRISAVGNPLDRFSEDGLRPLRCVRFAAQTGFTVDGETLAAIPPCLSATAAVSQERIRDELQKMLAAPRPSDAFRLMEQTGLLSLILPELAACRGVLQLGFHRDDVLDHLFLSCDLAAPGDPEVRLAALLHDTGKPFCREWNPEKGRFSFYRHEEKSAELAQSILTRLRFPRKTVEFVAHLVKNHMFRYTPDWSDAAVRRFLVRVGAENIPALFRLRAADFASTSAKTEEEARALVREQPETAGLARRISQEMQAHAVLSLKDLCVNGRDLQAEGIPAGPLMGKVMQSLFSAVLEDPRRNRKESLLEMAKTVYMRLSEK</sequence>
<dbReference type="Pfam" id="PF12627">
    <property type="entry name" value="PolyA_pol_RNAbd"/>
    <property type="match status" value="1"/>
</dbReference>
<comment type="cofactor">
    <cofactor evidence="1">
        <name>Mg(2+)</name>
        <dbReference type="ChEBI" id="CHEBI:18420"/>
    </cofactor>
</comment>
<evidence type="ECO:0000259" key="10">
    <source>
        <dbReference type="Pfam" id="PF01743"/>
    </source>
</evidence>
<dbReference type="Gene3D" id="1.10.3090.10">
    <property type="entry name" value="cca-adding enzyme, domain 2"/>
    <property type="match status" value="1"/>
</dbReference>
<accession>A0A9D9EPM7</accession>
<comment type="caution">
    <text evidence="13">The sequence shown here is derived from an EMBL/GenBank/DDBJ whole genome shotgun (WGS) entry which is preliminary data.</text>
</comment>
<evidence type="ECO:0000256" key="3">
    <source>
        <dbReference type="ARBA" id="ARBA00022694"/>
    </source>
</evidence>
<dbReference type="InterPro" id="IPR003607">
    <property type="entry name" value="HD/PDEase_dom"/>
</dbReference>
<dbReference type="GO" id="GO:0000166">
    <property type="term" value="F:nucleotide binding"/>
    <property type="evidence" value="ECO:0007669"/>
    <property type="project" value="UniProtKB-KW"/>
</dbReference>
<evidence type="ECO:0000256" key="5">
    <source>
        <dbReference type="ARBA" id="ARBA00022723"/>
    </source>
</evidence>
<evidence type="ECO:0000256" key="6">
    <source>
        <dbReference type="ARBA" id="ARBA00022741"/>
    </source>
</evidence>
<dbReference type="InterPro" id="IPR050264">
    <property type="entry name" value="Bact_CCA-adding_enz_type3_sf"/>
</dbReference>
<dbReference type="InterPro" id="IPR032810">
    <property type="entry name" value="CCA-adding_enz_C"/>
</dbReference>
<dbReference type="GO" id="GO:0046872">
    <property type="term" value="F:metal ion binding"/>
    <property type="evidence" value="ECO:0007669"/>
    <property type="project" value="UniProtKB-KW"/>
</dbReference>